<comment type="caution">
    <text evidence="1">The sequence shown here is derived from an EMBL/GenBank/DDBJ whole genome shotgun (WGS) entry which is preliminary data.</text>
</comment>
<protein>
    <submittedName>
        <fullName evidence="1">Tetratricopeptide TPR_1 repeat-containing protein</fullName>
    </submittedName>
</protein>
<dbReference type="AlphaFoldDB" id="A0A0F3GM32"/>
<evidence type="ECO:0000313" key="2">
    <source>
        <dbReference type="Proteomes" id="UP000033423"/>
    </source>
</evidence>
<reference evidence="1 2" key="1">
    <citation type="submission" date="2015-02" db="EMBL/GenBank/DDBJ databases">
        <title>Single-cell genomics of uncultivated deep-branching MTB reveals a conserved set of magnetosome genes.</title>
        <authorList>
            <person name="Kolinko S."/>
            <person name="Richter M."/>
            <person name="Glockner F.O."/>
            <person name="Brachmann A."/>
            <person name="Schuler D."/>
        </authorList>
    </citation>
    <scope>NUCLEOTIDE SEQUENCE [LARGE SCALE GENOMIC DNA]</scope>
    <source>
        <strain evidence="1">TM-1</strain>
    </source>
</reference>
<sequence>MARDLNNLGSAWREAGYTDKGLDYFTRALAIFSDLYGPDHPGTKTVRENLDYCRLWSPR</sequence>
<organism evidence="1 2">
    <name type="scientific">Candidatus Magnetobacterium bavaricum</name>
    <dbReference type="NCBI Taxonomy" id="29290"/>
    <lineage>
        <taxon>Bacteria</taxon>
        <taxon>Pseudomonadati</taxon>
        <taxon>Nitrospirota</taxon>
        <taxon>Thermodesulfovibrionia</taxon>
        <taxon>Thermodesulfovibrionales</taxon>
        <taxon>Candidatus Magnetobacteriaceae</taxon>
        <taxon>Candidatus Magnetobacterium</taxon>
    </lineage>
</organism>
<dbReference type="EMBL" id="LACI01002102">
    <property type="protein sequence ID" value="KJU82975.1"/>
    <property type="molecule type" value="Genomic_DNA"/>
</dbReference>
<gene>
    <name evidence="1" type="ORF">MBAV_004830</name>
</gene>
<dbReference type="SUPFAM" id="SSF48452">
    <property type="entry name" value="TPR-like"/>
    <property type="match status" value="1"/>
</dbReference>
<accession>A0A0F3GM32</accession>
<dbReference type="InterPro" id="IPR011990">
    <property type="entry name" value="TPR-like_helical_dom_sf"/>
</dbReference>
<name>A0A0F3GM32_9BACT</name>
<dbReference type="Gene3D" id="1.25.40.10">
    <property type="entry name" value="Tetratricopeptide repeat domain"/>
    <property type="match status" value="1"/>
</dbReference>
<keyword evidence="2" id="KW-1185">Reference proteome</keyword>
<dbReference type="Proteomes" id="UP000033423">
    <property type="component" value="Unassembled WGS sequence"/>
</dbReference>
<evidence type="ECO:0000313" key="1">
    <source>
        <dbReference type="EMBL" id="KJU82975.1"/>
    </source>
</evidence>
<dbReference type="Pfam" id="PF13424">
    <property type="entry name" value="TPR_12"/>
    <property type="match status" value="1"/>
</dbReference>
<proteinExistence type="predicted"/>